<keyword evidence="2" id="KW-0812">Transmembrane</keyword>
<accession>A0A6G0JW10</accession>
<sequence length="602" mass="67713">MAEVEVWAQDANSTSPRKTLPSQKPPPIPLVKRIARKWFDIQIESQGAYSVERLESFNLYCKTTSRRRAMLVCILTPVPALLAALLVELLPLRPPSEGWTANWVFWLSLLLVQLILGFTVNSQMIRFIPGLNLTIGKRMAISMGASIPFVGTCLLAAIKIGFPVPLMQQFAPIVIGIFTLPMIFLVLGTVLFATDSPLKAHADRYNRFFFSLLALCSAFPAYKLLFERIPVEYRGVAVIILPIWKLASKQFIVSSSRKLEDLMPVLVAFSVDFLSTLFIAACMSASRSVSLTLFFMAVNIGLSLLEFRAMSANGKALLELLDERRNCQTLVRKIFDSSDSTNLLLIILDATQNSASFPQKSLESVRLWACLPHPLTTDKLELLILRALDALGVYSNYDPTGRIKDQEHQQLRHEYQRIRSASITPSTGYSDGSKPTDLQPGASTEQATTRRNQRSKKIVIQGVQLLFHSEYVALVQYVEAITPMVFFTYKSVVELLPNVVYYPGGAGNWDMESVASVSLFAVMEVALLLSFNTTLRHKFGFSPLYQLAFVLETEFYVVQAILSIFIFNVLQYELEHFGQYSIRQTPCGDFTLRFKWLHRPNS</sequence>
<dbReference type="Proteomes" id="UP000488956">
    <property type="component" value="Unassembled WGS sequence"/>
</dbReference>
<protein>
    <submittedName>
        <fullName evidence="3">Uncharacterized protein</fullName>
    </submittedName>
</protein>
<feature type="compositionally biased region" description="Polar residues" evidence="1">
    <location>
        <begin position="10"/>
        <end position="22"/>
    </location>
</feature>
<comment type="caution">
    <text evidence="3">The sequence shown here is derived from an EMBL/GenBank/DDBJ whole genome shotgun (WGS) entry which is preliminary data.</text>
</comment>
<feature type="transmembrane region" description="Helical" evidence="2">
    <location>
        <begin position="140"/>
        <end position="158"/>
    </location>
</feature>
<evidence type="ECO:0000313" key="3">
    <source>
        <dbReference type="EMBL" id="KAE9068866.1"/>
    </source>
</evidence>
<feature type="transmembrane region" description="Helical" evidence="2">
    <location>
        <begin position="170"/>
        <end position="193"/>
    </location>
</feature>
<reference evidence="3 4" key="1">
    <citation type="submission" date="2018-09" db="EMBL/GenBank/DDBJ databases">
        <title>Genomic investigation of the strawberry pathogen Phytophthora fragariae indicates pathogenicity is determined by transcriptional variation in three key races.</title>
        <authorList>
            <person name="Adams T.M."/>
            <person name="Armitage A.D."/>
            <person name="Sobczyk M.K."/>
            <person name="Bates H.J."/>
            <person name="Dunwell J.M."/>
            <person name="Nellist C.F."/>
            <person name="Harrison R.J."/>
        </authorList>
    </citation>
    <scope>NUCLEOTIDE SEQUENCE [LARGE SCALE GENOMIC DNA]</scope>
    <source>
        <strain evidence="3 4">ONT-3</strain>
    </source>
</reference>
<evidence type="ECO:0000256" key="2">
    <source>
        <dbReference type="SAM" id="Phobius"/>
    </source>
</evidence>
<proteinExistence type="predicted"/>
<feature type="region of interest" description="Disordered" evidence="1">
    <location>
        <begin position="423"/>
        <end position="451"/>
    </location>
</feature>
<dbReference type="AlphaFoldDB" id="A0A6G0JW10"/>
<evidence type="ECO:0000313" key="4">
    <source>
        <dbReference type="Proteomes" id="UP000488956"/>
    </source>
</evidence>
<feature type="transmembrane region" description="Helical" evidence="2">
    <location>
        <begin position="287"/>
        <end position="305"/>
    </location>
</feature>
<feature type="compositionally biased region" description="Polar residues" evidence="1">
    <location>
        <begin position="441"/>
        <end position="450"/>
    </location>
</feature>
<keyword evidence="2" id="KW-0472">Membrane</keyword>
<keyword evidence="2" id="KW-1133">Transmembrane helix</keyword>
<organism evidence="3 4">
    <name type="scientific">Phytophthora fragariae</name>
    <dbReference type="NCBI Taxonomy" id="53985"/>
    <lineage>
        <taxon>Eukaryota</taxon>
        <taxon>Sar</taxon>
        <taxon>Stramenopiles</taxon>
        <taxon>Oomycota</taxon>
        <taxon>Peronosporomycetes</taxon>
        <taxon>Peronosporales</taxon>
        <taxon>Peronosporaceae</taxon>
        <taxon>Phytophthora</taxon>
    </lineage>
</organism>
<feature type="region of interest" description="Disordered" evidence="1">
    <location>
        <begin position="1"/>
        <end position="26"/>
    </location>
</feature>
<feature type="transmembrane region" description="Helical" evidence="2">
    <location>
        <begin position="259"/>
        <end position="281"/>
    </location>
</feature>
<feature type="transmembrane region" description="Helical" evidence="2">
    <location>
        <begin position="69"/>
        <end position="91"/>
    </location>
</feature>
<feature type="transmembrane region" description="Helical" evidence="2">
    <location>
        <begin position="205"/>
        <end position="225"/>
    </location>
</feature>
<name>A0A6G0JW10_9STRA</name>
<gene>
    <name evidence="3" type="ORF">PF010_g26891</name>
</gene>
<feature type="transmembrane region" description="Helical" evidence="2">
    <location>
        <begin position="103"/>
        <end position="120"/>
    </location>
</feature>
<dbReference type="EMBL" id="QXFX01003461">
    <property type="protein sequence ID" value="KAE9068866.1"/>
    <property type="molecule type" value="Genomic_DNA"/>
</dbReference>
<evidence type="ECO:0000256" key="1">
    <source>
        <dbReference type="SAM" id="MobiDB-lite"/>
    </source>
</evidence>